<keyword evidence="1" id="KW-1133">Transmembrane helix</keyword>
<keyword evidence="1" id="KW-0472">Membrane</keyword>
<keyword evidence="1" id="KW-0812">Transmembrane</keyword>
<evidence type="ECO:0000313" key="3">
    <source>
        <dbReference type="Proteomes" id="UP001417504"/>
    </source>
</evidence>
<dbReference type="AlphaFoldDB" id="A0AAP0I4V3"/>
<organism evidence="2 3">
    <name type="scientific">Stephania japonica</name>
    <dbReference type="NCBI Taxonomy" id="461633"/>
    <lineage>
        <taxon>Eukaryota</taxon>
        <taxon>Viridiplantae</taxon>
        <taxon>Streptophyta</taxon>
        <taxon>Embryophyta</taxon>
        <taxon>Tracheophyta</taxon>
        <taxon>Spermatophyta</taxon>
        <taxon>Magnoliopsida</taxon>
        <taxon>Ranunculales</taxon>
        <taxon>Menispermaceae</taxon>
        <taxon>Menispermoideae</taxon>
        <taxon>Cissampelideae</taxon>
        <taxon>Stephania</taxon>
    </lineage>
</organism>
<name>A0AAP0I4V3_9MAGN</name>
<dbReference type="Proteomes" id="UP001417504">
    <property type="component" value="Unassembled WGS sequence"/>
</dbReference>
<gene>
    <name evidence="2" type="ORF">Sjap_016755</name>
</gene>
<dbReference type="EMBL" id="JBBNAE010000007">
    <property type="protein sequence ID" value="KAK9108695.1"/>
    <property type="molecule type" value="Genomic_DNA"/>
</dbReference>
<reference evidence="2 3" key="1">
    <citation type="submission" date="2024-01" db="EMBL/GenBank/DDBJ databases">
        <title>Genome assemblies of Stephania.</title>
        <authorList>
            <person name="Yang L."/>
        </authorList>
    </citation>
    <scope>NUCLEOTIDE SEQUENCE [LARGE SCALE GENOMIC DNA]</scope>
    <source>
        <strain evidence="2">QJT</strain>
        <tissue evidence="2">Leaf</tissue>
    </source>
</reference>
<comment type="caution">
    <text evidence="2">The sequence shown here is derived from an EMBL/GenBank/DDBJ whole genome shotgun (WGS) entry which is preliminary data.</text>
</comment>
<feature type="transmembrane region" description="Helical" evidence="1">
    <location>
        <begin position="54"/>
        <end position="74"/>
    </location>
</feature>
<keyword evidence="3" id="KW-1185">Reference proteome</keyword>
<evidence type="ECO:0000313" key="2">
    <source>
        <dbReference type="EMBL" id="KAK9108695.1"/>
    </source>
</evidence>
<sequence length="111" mass="13130">MVVHMGSPPSVHPSLEYDKSEIVGDVPEYPWREGHRLFALQFLNSYMRASRRPFLIFVLSDELFAAAVYVRFSLAFKYVIPWRKNWVRHGTLRISKIREEYPDRRMLTLSG</sequence>
<protein>
    <submittedName>
        <fullName evidence="2">Uncharacterized protein</fullName>
    </submittedName>
</protein>
<evidence type="ECO:0000256" key="1">
    <source>
        <dbReference type="SAM" id="Phobius"/>
    </source>
</evidence>
<proteinExistence type="predicted"/>
<accession>A0AAP0I4V3</accession>